<keyword evidence="2 4" id="KW-0238">DNA-binding</keyword>
<feature type="domain" description="HTH tetR-type" evidence="5">
    <location>
        <begin position="12"/>
        <end position="72"/>
    </location>
</feature>
<dbReference type="SUPFAM" id="SSF46689">
    <property type="entry name" value="Homeodomain-like"/>
    <property type="match status" value="1"/>
</dbReference>
<reference evidence="7" key="1">
    <citation type="journal article" date="2019" name="Int. J. Syst. Evol. Microbiol.">
        <title>The Global Catalogue of Microorganisms (GCM) 10K type strain sequencing project: providing services to taxonomists for standard genome sequencing and annotation.</title>
        <authorList>
            <consortium name="The Broad Institute Genomics Platform"/>
            <consortium name="The Broad Institute Genome Sequencing Center for Infectious Disease"/>
            <person name="Wu L."/>
            <person name="Ma J."/>
        </authorList>
    </citation>
    <scope>NUCLEOTIDE SEQUENCE [LARGE SCALE GENOMIC DNA]</scope>
    <source>
        <strain evidence="7">JCM 18459</strain>
    </source>
</reference>
<evidence type="ECO:0000256" key="3">
    <source>
        <dbReference type="ARBA" id="ARBA00023163"/>
    </source>
</evidence>
<dbReference type="SUPFAM" id="SSF48498">
    <property type="entry name" value="Tetracyclin repressor-like, C-terminal domain"/>
    <property type="match status" value="1"/>
</dbReference>
<dbReference type="InterPro" id="IPR050109">
    <property type="entry name" value="HTH-type_TetR-like_transc_reg"/>
</dbReference>
<organism evidence="6 7">
    <name type="scientific">Nocardioides marinquilinus</name>
    <dbReference type="NCBI Taxonomy" id="1210400"/>
    <lineage>
        <taxon>Bacteria</taxon>
        <taxon>Bacillati</taxon>
        <taxon>Actinomycetota</taxon>
        <taxon>Actinomycetes</taxon>
        <taxon>Propionibacteriales</taxon>
        <taxon>Nocardioidaceae</taxon>
        <taxon>Nocardioides</taxon>
    </lineage>
</organism>
<dbReference type="PANTHER" id="PTHR30055">
    <property type="entry name" value="HTH-TYPE TRANSCRIPTIONAL REGULATOR RUTR"/>
    <property type="match status" value="1"/>
</dbReference>
<accession>A0ABP9PPQ2</accession>
<dbReference type="Gene3D" id="1.10.357.10">
    <property type="entry name" value="Tetracycline Repressor, domain 2"/>
    <property type="match status" value="1"/>
</dbReference>
<evidence type="ECO:0000259" key="5">
    <source>
        <dbReference type="PROSITE" id="PS50977"/>
    </source>
</evidence>
<dbReference type="PROSITE" id="PS50977">
    <property type="entry name" value="HTH_TETR_2"/>
    <property type="match status" value="1"/>
</dbReference>
<dbReference type="InterPro" id="IPR001647">
    <property type="entry name" value="HTH_TetR"/>
</dbReference>
<feature type="DNA-binding region" description="H-T-H motif" evidence="4">
    <location>
        <begin position="35"/>
        <end position="54"/>
    </location>
</feature>
<dbReference type="EMBL" id="BAABKG010000003">
    <property type="protein sequence ID" value="GAA5150154.1"/>
    <property type="molecule type" value="Genomic_DNA"/>
</dbReference>
<proteinExistence type="predicted"/>
<evidence type="ECO:0000313" key="7">
    <source>
        <dbReference type="Proteomes" id="UP001500221"/>
    </source>
</evidence>
<evidence type="ECO:0000256" key="2">
    <source>
        <dbReference type="ARBA" id="ARBA00023125"/>
    </source>
</evidence>
<dbReference type="Pfam" id="PF13305">
    <property type="entry name" value="TetR_C_33"/>
    <property type="match status" value="1"/>
</dbReference>
<dbReference type="InterPro" id="IPR009057">
    <property type="entry name" value="Homeodomain-like_sf"/>
</dbReference>
<dbReference type="Proteomes" id="UP001500221">
    <property type="component" value="Unassembled WGS sequence"/>
</dbReference>
<protein>
    <submittedName>
        <fullName evidence="6">TetR/AcrR family transcriptional regulator</fullName>
    </submittedName>
</protein>
<keyword evidence="7" id="KW-1185">Reference proteome</keyword>
<dbReference type="InterPro" id="IPR025996">
    <property type="entry name" value="MT1864/Rv1816-like_C"/>
</dbReference>
<sequence length="230" mass="24322">MTAQTARATARAELTRDILASAAAQLAETGPAALSVRAVARDLGMASSAVYRYFPSRDALLTALLVDAFDDLGAAVEDAEARVRRGDLRRRWRAAAHAVRDWAREHPHEYALAYGSPVPGYAAPTDTVEPAMRAARVVLGVVADAQAAGRSPAAGPSRVARGEKAALEPVASLVDPPLSPAYAVRGLMAWSALLGHVSLELFGHLHNGVLDYDEHFATLVDQLAADLGLR</sequence>
<dbReference type="PANTHER" id="PTHR30055:SF243">
    <property type="entry name" value="HTH-TYPE TRANSCRIPTIONAL REGULATOR RV1816"/>
    <property type="match status" value="1"/>
</dbReference>
<dbReference type="InterPro" id="IPR036271">
    <property type="entry name" value="Tet_transcr_reg_TetR-rel_C_sf"/>
</dbReference>
<keyword evidence="3" id="KW-0804">Transcription</keyword>
<comment type="caution">
    <text evidence="6">The sequence shown here is derived from an EMBL/GenBank/DDBJ whole genome shotgun (WGS) entry which is preliminary data.</text>
</comment>
<keyword evidence="1" id="KW-0805">Transcription regulation</keyword>
<dbReference type="Pfam" id="PF00440">
    <property type="entry name" value="TetR_N"/>
    <property type="match status" value="1"/>
</dbReference>
<dbReference type="RefSeq" id="WP_345459138.1">
    <property type="nucleotide sequence ID" value="NZ_BAABKG010000003.1"/>
</dbReference>
<evidence type="ECO:0000256" key="4">
    <source>
        <dbReference type="PROSITE-ProRule" id="PRU00335"/>
    </source>
</evidence>
<name>A0ABP9PPQ2_9ACTN</name>
<evidence type="ECO:0000256" key="1">
    <source>
        <dbReference type="ARBA" id="ARBA00023015"/>
    </source>
</evidence>
<evidence type="ECO:0000313" key="6">
    <source>
        <dbReference type="EMBL" id="GAA5150154.1"/>
    </source>
</evidence>
<dbReference type="PRINTS" id="PR00455">
    <property type="entry name" value="HTHTETR"/>
</dbReference>
<gene>
    <name evidence="6" type="ORF">GCM10023340_26630</name>
</gene>